<dbReference type="Pfam" id="PF02739">
    <property type="entry name" value="5_3_exonuc_N"/>
    <property type="match status" value="1"/>
</dbReference>
<dbReference type="CDD" id="cd09859">
    <property type="entry name" value="PIN_53EXO"/>
    <property type="match status" value="1"/>
</dbReference>
<dbReference type="InterPro" id="IPR020046">
    <property type="entry name" value="5-3_exonucl_a-hlix_arch_N"/>
</dbReference>
<name>A0ABD3QXY1_9STRA</name>
<dbReference type="PANTHER" id="PTHR42646">
    <property type="entry name" value="FLAP ENDONUCLEASE XNI"/>
    <property type="match status" value="1"/>
</dbReference>
<evidence type="ECO:0000259" key="5">
    <source>
        <dbReference type="SMART" id="SM00475"/>
    </source>
</evidence>
<dbReference type="SMART" id="SM00279">
    <property type="entry name" value="HhH2"/>
    <property type="match status" value="1"/>
</dbReference>
<evidence type="ECO:0000313" key="7">
    <source>
        <dbReference type="Proteomes" id="UP001530400"/>
    </source>
</evidence>
<dbReference type="InterPro" id="IPR036279">
    <property type="entry name" value="5-3_exonuclease_C_sf"/>
</dbReference>
<dbReference type="InterPro" id="IPR008918">
    <property type="entry name" value="HhH2"/>
</dbReference>
<dbReference type="AlphaFoldDB" id="A0ABD3QXY1"/>
<evidence type="ECO:0000256" key="4">
    <source>
        <dbReference type="SAM" id="MobiDB-lite"/>
    </source>
</evidence>
<dbReference type="PANTHER" id="PTHR42646:SF2">
    <property type="entry name" value="5'-3' EXONUCLEASE FAMILY PROTEIN"/>
    <property type="match status" value="1"/>
</dbReference>
<dbReference type="Gene3D" id="3.40.50.1010">
    <property type="entry name" value="5'-nuclease"/>
    <property type="match status" value="1"/>
</dbReference>
<dbReference type="GO" id="GO:0016788">
    <property type="term" value="F:hydrolase activity, acting on ester bonds"/>
    <property type="evidence" value="ECO:0007669"/>
    <property type="project" value="UniProtKB-ARBA"/>
</dbReference>
<organism evidence="6 7">
    <name type="scientific">Cyclotella atomus</name>
    <dbReference type="NCBI Taxonomy" id="382360"/>
    <lineage>
        <taxon>Eukaryota</taxon>
        <taxon>Sar</taxon>
        <taxon>Stramenopiles</taxon>
        <taxon>Ochrophyta</taxon>
        <taxon>Bacillariophyta</taxon>
        <taxon>Coscinodiscophyceae</taxon>
        <taxon>Thalassiosirophycidae</taxon>
        <taxon>Stephanodiscales</taxon>
        <taxon>Stephanodiscaceae</taxon>
        <taxon>Cyclotella</taxon>
    </lineage>
</organism>
<evidence type="ECO:0000256" key="1">
    <source>
        <dbReference type="ARBA" id="ARBA00022722"/>
    </source>
</evidence>
<proteinExistence type="predicted"/>
<dbReference type="InterPro" id="IPR001098">
    <property type="entry name" value="DNA-dir_DNA_pol_A_palm_dom"/>
</dbReference>
<dbReference type="InterPro" id="IPR043502">
    <property type="entry name" value="DNA/RNA_pol_sf"/>
</dbReference>
<dbReference type="FunFam" id="1.10.150.20:FF:000003">
    <property type="entry name" value="DNA polymerase I"/>
    <property type="match status" value="1"/>
</dbReference>
<dbReference type="InterPro" id="IPR002421">
    <property type="entry name" value="5-3_exonuclease"/>
</dbReference>
<sequence length="749" mass="83463">MKLQLVYKAMIFSAVAYFGRECTAMMAKGHKLMASYAFVRGHQHSTCFAQTFAALPAAVRFSLMDLTASNRLRCNEFRSYQSLGRHRAFAAAASGSSDGDTPIRRAKDYDNDLFAPVPTRDSASSSSKTISDKSYGFFDSLDDAFDHLQDDASNPEPMYDDDVAAFRARYQRPKLSDSRNERPQITADYNEDDGSEEVHQQNYNWFEDGPQSSSKEPSNPDHLDGGRIVRSSARIIQPNQQSSYVQKSAKIDNMEGGRIVRTSAKILQPGVQAKGAGETEPKVVNTTARILPKKANDSQCGRQPLPKRNYVPSFMEPEKTKVATHKHDVNGERLTPNMSQASSGTSSISYSTTLLHQIEHLTSQIYQLNNGEEFNIDSPKQVSRVLFGEEGRSANKDALEALASTGNQLAASIYKYRKLTREYKRELKKIEQIEKGGKKNDYYGNLARHRDADAESISTRDKLEGSNTRREPLLLIDTSAYIFRSYHAVPPLHHSDGTPTGALHGVCRMLQNLLLNRLLKGDQPRVVLVFDSKGDNFRHELYPEYKANRGPCPEDLIPQFDLVREAADAFGIVQVQAEGYEADDVIATLAKRAVEEGVDVDILSGDKDLMQLITPSEQIPSVHMIDPMHFDRVSHDDVMKKWGVSSEKLGDVLALAGDSSDNIPGAPGIGPKIAASLIEEYGSLDVLIEQASNIKQKKRKESLIENADNIRLYRKLVTLDETIPSDKMTLPFAFESVSNFRMSEFDPNK</sequence>
<dbReference type="GO" id="GO:0004518">
    <property type="term" value="F:nuclease activity"/>
    <property type="evidence" value="ECO:0007669"/>
    <property type="project" value="UniProtKB-KW"/>
</dbReference>
<dbReference type="Pfam" id="PF00476">
    <property type="entry name" value="DNA_pol_A"/>
    <property type="match status" value="1"/>
</dbReference>
<dbReference type="InterPro" id="IPR029060">
    <property type="entry name" value="PIN-like_dom_sf"/>
</dbReference>
<dbReference type="InterPro" id="IPR038969">
    <property type="entry name" value="FEN"/>
</dbReference>
<comment type="caution">
    <text evidence="6">The sequence shown here is derived from an EMBL/GenBank/DDBJ whole genome shotgun (WGS) entry which is preliminary data.</text>
</comment>
<evidence type="ECO:0000256" key="3">
    <source>
        <dbReference type="ARBA" id="ARBA00023125"/>
    </source>
</evidence>
<keyword evidence="7" id="KW-1185">Reference proteome</keyword>
<feature type="domain" description="5'-3' exonuclease" evidence="5">
    <location>
        <begin position="469"/>
        <end position="743"/>
    </location>
</feature>
<accession>A0ABD3QXY1</accession>
<keyword evidence="2" id="KW-0378">Hydrolase</keyword>
<dbReference type="CDD" id="cd09898">
    <property type="entry name" value="H3TH_53EXO"/>
    <property type="match status" value="1"/>
</dbReference>
<dbReference type="Proteomes" id="UP001530400">
    <property type="component" value="Unassembled WGS sequence"/>
</dbReference>
<gene>
    <name evidence="6" type="ORF">ACHAWO_003552</name>
</gene>
<reference evidence="6 7" key="1">
    <citation type="submission" date="2024-10" db="EMBL/GenBank/DDBJ databases">
        <title>Updated reference genomes for cyclostephanoid diatoms.</title>
        <authorList>
            <person name="Roberts W.R."/>
            <person name="Alverson A.J."/>
        </authorList>
    </citation>
    <scope>NUCLEOTIDE SEQUENCE [LARGE SCALE GENOMIC DNA]</scope>
    <source>
        <strain evidence="6 7">AJA010-31</strain>
    </source>
</reference>
<dbReference type="InterPro" id="IPR020045">
    <property type="entry name" value="DNA_polI_H3TH"/>
</dbReference>
<feature type="compositionally biased region" description="Polar residues" evidence="4">
    <location>
        <begin position="200"/>
        <end position="217"/>
    </location>
</feature>
<dbReference type="EMBL" id="JALLPJ020000082">
    <property type="protein sequence ID" value="KAL3802920.1"/>
    <property type="molecule type" value="Genomic_DNA"/>
</dbReference>
<dbReference type="GO" id="GO:0006139">
    <property type="term" value="P:nucleobase-containing compound metabolic process"/>
    <property type="evidence" value="ECO:0007669"/>
    <property type="project" value="UniProtKB-ARBA"/>
</dbReference>
<keyword evidence="3" id="KW-0238">DNA-binding</keyword>
<dbReference type="Pfam" id="PF01367">
    <property type="entry name" value="5_3_exonuc"/>
    <property type="match status" value="1"/>
</dbReference>
<feature type="region of interest" description="Disordered" evidence="4">
    <location>
        <begin position="110"/>
        <end position="130"/>
    </location>
</feature>
<dbReference type="GO" id="GO:0003677">
    <property type="term" value="F:DNA binding"/>
    <property type="evidence" value="ECO:0007669"/>
    <property type="project" value="UniProtKB-KW"/>
</dbReference>
<dbReference type="Gene3D" id="1.10.150.20">
    <property type="entry name" value="5' to 3' exonuclease, C-terminal subdomain"/>
    <property type="match status" value="1"/>
</dbReference>
<dbReference type="SUPFAM" id="SSF56672">
    <property type="entry name" value="DNA/RNA polymerases"/>
    <property type="match status" value="1"/>
</dbReference>
<dbReference type="Gene3D" id="1.20.1060.10">
    <property type="entry name" value="Taq DNA Polymerase, Chain T, domain 4"/>
    <property type="match status" value="1"/>
</dbReference>
<evidence type="ECO:0000313" key="6">
    <source>
        <dbReference type="EMBL" id="KAL3802920.1"/>
    </source>
</evidence>
<evidence type="ECO:0000256" key="2">
    <source>
        <dbReference type="ARBA" id="ARBA00022801"/>
    </source>
</evidence>
<dbReference type="SUPFAM" id="SSF47807">
    <property type="entry name" value="5' to 3' exonuclease, C-terminal subdomain"/>
    <property type="match status" value="1"/>
</dbReference>
<protein>
    <recommendedName>
        <fullName evidence="5">5'-3' exonuclease domain-containing protein</fullName>
    </recommendedName>
</protein>
<feature type="compositionally biased region" description="Low complexity" evidence="4">
    <location>
        <begin position="121"/>
        <end position="130"/>
    </location>
</feature>
<keyword evidence="1" id="KW-0540">Nuclease</keyword>
<dbReference type="SUPFAM" id="SSF88723">
    <property type="entry name" value="PIN domain-like"/>
    <property type="match status" value="1"/>
</dbReference>
<dbReference type="SMART" id="SM00475">
    <property type="entry name" value="53EXOc"/>
    <property type="match status" value="1"/>
</dbReference>
<feature type="region of interest" description="Disordered" evidence="4">
    <location>
        <begin position="171"/>
        <end position="226"/>
    </location>
</feature>